<dbReference type="PATRIC" id="fig|230361.4.peg.2336"/>
<dbReference type="OrthoDB" id="46222at2157"/>
<dbReference type="EMBL" id="CP011266">
    <property type="protein sequence ID" value="ALT70019.1"/>
    <property type="molecule type" value="Genomic_DNA"/>
</dbReference>
<dbReference type="Pfam" id="PF00535">
    <property type="entry name" value="Glycos_transf_2"/>
    <property type="match status" value="1"/>
</dbReference>
<gene>
    <name evidence="2" type="ORF">sm9_2263</name>
</gene>
<dbReference type="InterPro" id="IPR001173">
    <property type="entry name" value="Glyco_trans_2-like"/>
</dbReference>
<name>A0A0U2TWD1_9EURY</name>
<dbReference type="RefSeq" id="WP_058740218.1">
    <property type="nucleotide sequence ID" value="NZ_CP011266.1"/>
</dbReference>
<proteinExistence type="predicted"/>
<dbReference type="CDD" id="cd04186">
    <property type="entry name" value="GT_2_like_c"/>
    <property type="match status" value="1"/>
</dbReference>
<evidence type="ECO:0000313" key="3">
    <source>
        <dbReference type="Proteomes" id="UP000067738"/>
    </source>
</evidence>
<dbReference type="GeneID" id="26737221"/>
<dbReference type="Proteomes" id="UP000067738">
    <property type="component" value="Chromosome"/>
</dbReference>
<reference evidence="2 3" key="1">
    <citation type="submission" date="2015-04" db="EMBL/GenBank/DDBJ databases">
        <title>The complete genome sequence of the rumen methanogen Methanobrevibacter millerae SM9.</title>
        <authorList>
            <person name="Leahy S.C."/>
            <person name="Kelly W.J."/>
            <person name="Pacheco D.M."/>
            <person name="Li D."/>
            <person name="Altermann E."/>
            <person name="Attwood G.T."/>
        </authorList>
    </citation>
    <scope>NUCLEOTIDE SEQUENCE [LARGE SCALE GENOMIC DNA]</scope>
    <source>
        <strain evidence="2 3">SM9</strain>
    </source>
</reference>
<evidence type="ECO:0000259" key="1">
    <source>
        <dbReference type="Pfam" id="PF00535"/>
    </source>
</evidence>
<dbReference type="KEGG" id="mmil:sm9_2263"/>
<keyword evidence="2" id="KW-0808">Transferase</keyword>
<dbReference type="GO" id="GO:0016740">
    <property type="term" value="F:transferase activity"/>
    <property type="evidence" value="ECO:0007669"/>
    <property type="project" value="UniProtKB-KW"/>
</dbReference>
<dbReference type="Gene3D" id="3.90.550.10">
    <property type="entry name" value="Spore Coat Polysaccharide Biosynthesis Protein SpsA, Chain A"/>
    <property type="match status" value="1"/>
</dbReference>
<protein>
    <submittedName>
        <fullName evidence="2">Glycosyl transferase GT2 family</fullName>
    </submittedName>
</protein>
<dbReference type="SUPFAM" id="SSF53448">
    <property type="entry name" value="Nucleotide-diphospho-sugar transferases"/>
    <property type="match status" value="1"/>
</dbReference>
<dbReference type="AlphaFoldDB" id="A0A0U2TWD1"/>
<evidence type="ECO:0000313" key="2">
    <source>
        <dbReference type="EMBL" id="ALT70019.1"/>
    </source>
</evidence>
<dbReference type="InterPro" id="IPR029044">
    <property type="entry name" value="Nucleotide-diphossugar_trans"/>
</dbReference>
<dbReference type="PANTHER" id="PTHR43179:SF7">
    <property type="entry name" value="RHAMNOSYLTRANSFERASE WBBL"/>
    <property type="match status" value="1"/>
</dbReference>
<sequence>MGRNIVNMLVSSNFNLKSSLKNHKYFAKISNSGLFDEDFYNKKYDDVSGDPLTHYLTKGYREGKLPSLNFDPDFYLNTYPDVKQADLNPLFHYIAYGKSEGKLIQQAYAIRRKEEICETNLAFLSNYEFDEEPLVSIIILNRDGLNHLKRLFKDFDSKTNYSNYEIIVVDNASKDDSVKYLKSLDLPIKIIENDVNVNFSKGNNDAADIANGDYLLLLNNDIEPTYGWLNELVGTIVYNDVASVGAKLIFPFYYNTNRESSYRIQHSGDIFAERMYPCCLYAVNKSDSKLDIFDSSLTRNNLCIAVTGAVNLIDKKVYDELSGLDEEYVYGLEDVDFCLKLHKNGYKTLFAGNALLFHHESSTRVKSKSYFKNDKHNYSVFWNKWGQYLSKSLFIDKLHAKKFFTEKNLKITIINEDDSNLELISEISKDFNNLDFTVEIISDMGNHYIGNSADILLSFTDNYDLENIIARGDIVKVIVNNSDLSTDGYDIVVSLNDLNSNGKYNINIVDDFVSEFLEKLEIIIMDDYEF</sequence>
<dbReference type="PANTHER" id="PTHR43179">
    <property type="entry name" value="RHAMNOSYLTRANSFERASE WBBL"/>
    <property type="match status" value="1"/>
</dbReference>
<organism evidence="2 3">
    <name type="scientific">Methanobrevibacter millerae</name>
    <dbReference type="NCBI Taxonomy" id="230361"/>
    <lineage>
        <taxon>Archaea</taxon>
        <taxon>Methanobacteriati</taxon>
        <taxon>Methanobacteriota</taxon>
        <taxon>Methanomada group</taxon>
        <taxon>Methanobacteria</taxon>
        <taxon>Methanobacteriales</taxon>
        <taxon>Methanobacteriaceae</taxon>
        <taxon>Methanobrevibacter</taxon>
    </lineage>
</organism>
<feature type="domain" description="Glycosyltransferase 2-like" evidence="1">
    <location>
        <begin position="137"/>
        <end position="264"/>
    </location>
</feature>
<accession>A0A0U2TWD1</accession>
<keyword evidence="3" id="KW-1185">Reference proteome</keyword>